<evidence type="ECO:0000259" key="1">
    <source>
        <dbReference type="Pfam" id="PF00535"/>
    </source>
</evidence>
<dbReference type="PANTHER" id="PTHR43179:SF7">
    <property type="entry name" value="RHAMNOSYLTRANSFERASE WBBL"/>
    <property type="match status" value="1"/>
</dbReference>
<keyword evidence="3" id="KW-1185">Reference proteome</keyword>
<dbReference type="RefSeq" id="WP_309728923.1">
    <property type="nucleotide sequence ID" value="NZ_JAVDQA010000006.1"/>
</dbReference>
<reference evidence="2 3" key="1">
    <citation type="submission" date="2023-07" db="EMBL/GenBank/DDBJ databases">
        <title>Genomic Encyclopedia of Type Strains, Phase IV (KMG-IV): sequencing the most valuable type-strain genomes for metagenomic binning, comparative biology and taxonomic classification.</title>
        <authorList>
            <person name="Goeker M."/>
        </authorList>
    </citation>
    <scope>NUCLEOTIDE SEQUENCE [LARGE SCALE GENOMIC DNA]</scope>
    <source>
        <strain evidence="2 3">DSM 102814</strain>
    </source>
</reference>
<dbReference type="Pfam" id="PF00535">
    <property type="entry name" value="Glycos_transf_2"/>
    <property type="match status" value="1"/>
</dbReference>
<accession>A0ABU1K790</accession>
<dbReference type="Gene3D" id="3.90.550.10">
    <property type="entry name" value="Spore Coat Polysaccharide Biosynthesis Protein SpsA, Chain A"/>
    <property type="match status" value="1"/>
</dbReference>
<evidence type="ECO:0000313" key="2">
    <source>
        <dbReference type="EMBL" id="MDR6301477.1"/>
    </source>
</evidence>
<gene>
    <name evidence="2" type="ORF">GGR31_002146</name>
</gene>
<evidence type="ECO:0000313" key="3">
    <source>
        <dbReference type="Proteomes" id="UP001257659"/>
    </source>
</evidence>
<dbReference type="InterPro" id="IPR029044">
    <property type="entry name" value="Nucleotide-diphossugar_trans"/>
</dbReference>
<sequence>MQLSVIILNYKVPYYLLQCIESVQKAIAHLEAEIIVVDNNSKDESCKLVKKYFPDVSLIQNKKNEGFSKGNNYGVTLARGKYICLLNPDTVVAENVFEKTLAFAETKTDFGALGVKLIDGQGNFLPESKRNLPVPKVAFQKLIGNSTNYYSNSPADEVSKVAVLVGAFMLMQKKRYLEVGGLDEDYFMYGEDIDLSYKFLKAGYQNYYFGAQTVLHYKGESTVKDAEYRKRFYGAMKIFYRKHFNKNLFLNFFVANALQLAKIRHLFHKPIKKKKNQYQGEFLVSENDKFNLKTEVFSNLKKLNSNKAEKITTEHSLFIFDAETVDYKKIFSIMEIQKKGKNYFRIKPTNFNFIIGSDSSTGKGDVIKI</sequence>
<dbReference type="SUPFAM" id="SSF53448">
    <property type="entry name" value="Nucleotide-diphospho-sugar transferases"/>
    <property type="match status" value="1"/>
</dbReference>
<dbReference type="InterPro" id="IPR001173">
    <property type="entry name" value="Glyco_trans_2-like"/>
</dbReference>
<dbReference type="PANTHER" id="PTHR43179">
    <property type="entry name" value="RHAMNOSYLTRANSFERASE WBBL"/>
    <property type="match status" value="1"/>
</dbReference>
<dbReference type="CDD" id="cd04186">
    <property type="entry name" value="GT_2_like_c"/>
    <property type="match status" value="1"/>
</dbReference>
<organism evidence="2 3">
    <name type="scientific">Mesonia maritima</name>
    <dbReference type="NCBI Taxonomy" id="1793873"/>
    <lineage>
        <taxon>Bacteria</taxon>
        <taxon>Pseudomonadati</taxon>
        <taxon>Bacteroidota</taxon>
        <taxon>Flavobacteriia</taxon>
        <taxon>Flavobacteriales</taxon>
        <taxon>Flavobacteriaceae</taxon>
        <taxon>Mesonia</taxon>
    </lineage>
</organism>
<feature type="domain" description="Glycosyltransferase 2-like" evidence="1">
    <location>
        <begin position="4"/>
        <end position="144"/>
    </location>
</feature>
<name>A0ABU1K790_9FLAO</name>
<protein>
    <submittedName>
        <fullName evidence="2">GT2 family glycosyltransferase</fullName>
    </submittedName>
</protein>
<proteinExistence type="predicted"/>
<dbReference type="Proteomes" id="UP001257659">
    <property type="component" value="Unassembled WGS sequence"/>
</dbReference>
<comment type="caution">
    <text evidence="2">The sequence shown here is derived from an EMBL/GenBank/DDBJ whole genome shotgun (WGS) entry which is preliminary data.</text>
</comment>
<dbReference type="EMBL" id="JAVDQA010000006">
    <property type="protein sequence ID" value="MDR6301477.1"/>
    <property type="molecule type" value="Genomic_DNA"/>
</dbReference>